<reference evidence="1 2" key="1">
    <citation type="journal article" date="2019" name="G3 (Bethesda)">
        <title>Sequencing of a Wild Apple (Malus baccata) Genome Unravels the Differences Between Cultivated and Wild Apple Species Regarding Disease Resistance and Cold Tolerance.</title>
        <authorList>
            <person name="Chen X."/>
        </authorList>
    </citation>
    <scope>NUCLEOTIDE SEQUENCE [LARGE SCALE GENOMIC DNA]</scope>
    <source>
        <strain evidence="2">cv. Shandingzi</strain>
        <tissue evidence="1">Leaves</tissue>
    </source>
</reference>
<accession>A0A540MPY0</accession>
<gene>
    <name evidence="1" type="ORF">C1H46_013396</name>
</gene>
<dbReference type="Proteomes" id="UP000315295">
    <property type="component" value="Unassembled WGS sequence"/>
</dbReference>
<dbReference type="AlphaFoldDB" id="A0A540MPY0"/>
<comment type="caution">
    <text evidence="1">The sequence shown here is derived from an EMBL/GenBank/DDBJ whole genome shotgun (WGS) entry which is preliminary data.</text>
</comment>
<evidence type="ECO:0000313" key="1">
    <source>
        <dbReference type="EMBL" id="TQE00856.1"/>
    </source>
</evidence>
<protein>
    <submittedName>
        <fullName evidence="1">Uncharacterized protein</fullName>
    </submittedName>
</protein>
<sequence length="61" mass="6394">MRCSGFYGISSLVQKQLQQMVRADAGVGGSQAVLVHASRSRRVRVLMKRCGADEGGVATGG</sequence>
<proteinExistence type="predicted"/>
<organism evidence="1 2">
    <name type="scientific">Malus baccata</name>
    <name type="common">Siberian crab apple</name>
    <name type="synonym">Pyrus baccata</name>
    <dbReference type="NCBI Taxonomy" id="106549"/>
    <lineage>
        <taxon>Eukaryota</taxon>
        <taxon>Viridiplantae</taxon>
        <taxon>Streptophyta</taxon>
        <taxon>Embryophyta</taxon>
        <taxon>Tracheophyta</taxon>
        <taxon>Spermatophyta</taxon>
        <taxon>Magnoliopsida</taxon>
        <taxon>eudicotyledons</taxon>
        <taxon>Gunneridae</taxon>
        <taxon>Pentapetalae</taxon>
        <taxon>rosids</taxon>
        <taxon>fabids</taxon>
        <taxon>Rosales</taxon>
        <taxon>Rosaceae</taxon>
        <taxon>Amygdaloideae</taxon>
        <taxon>Maleae</taxon>
        <taxon>Malus</taxon>
    </lineage>
</organism>
<name>A0A540MPY0_MALBA</name>
<keyword evidence="2" id="KW-1185">Reference proteome</keyword>
<dbReference type="EMBL" id="VIEB01000204">
    <property type="protein sequence ID" value="TQE00856.1"/>
    <property type="molecule type" value="Genomic_DNA"/>
</dbReference>
<evidence type="ECO:0000313" key="2">
    <source>
        <dbReference type="Proteomes" id="UP000315295"/>
    </source>
</evidence>